<dbReference type="GO" id="GO:0016491">
    <property type="term" value="F:oxidoreductase activity"/>
    <property type="evidence" value="ECO:0007669"/>
    <property type="project" value="UniProtKB-KW"/>
</dbReference>
<dbReference type="FunFam" id="3.40.50.720:FF:000084">
    <property type="entry name" value="Short-chain dehydrogenase reductase"/>
    <property type="match status" value="1"/>
</dbReference>
<dbReference type="InterPro" id="IPR002347">
    <property type="entry name" value="SDR_fam"/>
</dbReference>
<dbReference type="STRING" id="56193.YP76_12540"/>
<gene>
    <name evidence="5" type="ORF">YP76_12540</name>
</gene>
<sequence length="312" mass="33165">MQRLKGKVAVVTGAGRNIGRAEAMLLAEQGAKVVVNDLGGGPYGTESGDASLAEAVAQEIRDAGGEAIGQCSSVATREGGEAAVQAAIEAFGRIDILVNNAGIVRPARIDRMTDQDWTLCMDVSLTSSFFTCRAAAAHMIAQRSGVIVNTGSPSGFGHWGMANYSAAKEGLLGFTRTIARDLGEFGIRANLIRPVSHLTGTHTPEIDETIAESARLGIPLLWNKPMAQPRMTALPAHVAALVVWLCTDAAAHVSGRDFYIQGDEVALIPEPEAIRTSIHPDGWTLDAFDEQANRDYLFGSIQNRFVRTPDPA</sequence>
<dbReference type="InterPro" id="IPR051687">
    <property type="entry name" value="Peroxisomal_Beta-Oxidation"/>
</dbReference>
<proteinExistence type="inferred from homology"/>
<dbReference type="PRINTS" id="PR00081">
    <property type="entry name" value="GDHRDH"/>
</dbReference>
<dbReference type="Proteomes" id="UP000033874">
    <property type="component" value="Unassembled WGS sequence"/>
</dbReference>
<dbReference type="Pfam" id="PF00106">
    <property type="entry name" value="adh_short"/>
    <property type="match status" value="1"/>
</dbReference>
<dbReference type="PANTHER" id="PTHR45024:SF2">
    <property type="entry name" value="SCP2 DOMAIN-CONTAINING PROTEIN"/>
    <property type="match status" value="1"/>
</dbReference>
<evidence type="ECO:0000313" key="6">
    <source>
        <dbReference type="Proteomes" id="UP000033874"/>
    </source>
</evidence>
<dbReference type="RefSeq" id="WP_046763921.1">
    <property type="nucleotide sequence ID" value="NZ_LBIC01000005.1"/>
</dbReference>
<keyword evidence="2" id="KW-0560">Oxidoreductase</keyword>
<accession>A0A0M3AQ07</accession>
<evidence type="ECO:0000256" key="2">
    <source>
        <dbReference type="ARBA" id="ARBA00023002"/>
    </source>
</evidence>
<dbReference type="SUPFAM" id="SSF51735">
    <property type="entry name" value="NAD(P)-binding Rossmann-fold domains"/>
    <property type="match status" value="1"/>
</dbReference>
<comment type="similarity">
    <text evidence="1 4">Belongs to the short-chain dehydrogenases/reductases (SDR) family.</text>
</comment>
<dbReference type="AlphaFoldDB" id="A0A0M3AQ07"/>
<organism evidence="5 6">
    <name type="scientific">Sphingobium chungbukense</name>
    <dbReference type="NCBI Taxonomy" id="56193"/>
    <lineage>
        <taxon>Bacteria</taxon>
        <taxon>Pseudomonadati</taxon>
        <taxon>Pseudomonadota</taxon>
        <taxon>Alphaproteobacteria</taxon>
        <taxon>Sphingomonadales</taxon>
        <taxon>Sphingomonadaceae</taxon>
        <taxon>Sphingobium</taxon>
    </lineage>
</organism>
<evidence type="ECO:0000256" key="4">
    <source>
        <dbReference type="RuleBase" id="RU000363"/>
    </source>
</evidence>
<comment type="caution">
    <text evidence="5">The sequence shown here is derived from an EMBL/GenBank/DDBJ whole genome shotgun (WGS) entry which is preliminary data.</text>
</comment>
<dbReference type="InterPro" id="IPR036291">
    <property type="entry name" value="NAD(P)-bd_dom_sf"/>
</dbReference>
<evidence type="ECO:0000256" key="3">
    <source>
        <dbReference type="ARBA" id="ARBA00051383"/>
    </source>
</evidence>
<keyword evidence="6" id="KW-1185">Reference proteome</keyword>
<evidence type="ECO:0000256" key="1">
    <source>
        <dbReference type="ARBA" id="ARBA00006484"/>
    </source>
</evidence>
<evidence type="ECO:0000313" key="5">
    <source>
        <dbReference type="EMBL" id="KKW91915.1"/>
    </source>
</evidence>
<dbReference type="PRINTS" id="PR00080">
    <property type="entry name" value="SDRFAMILY"/>
</dbReference>
<dbReference type="PATRIC" id="fig|56193.3.peg.2607"/>
<reference evidence="5 6" key="1">
    <citation type="submission" date="2015-04" db="EMBL/GenBank/DDBJ databases">
        <title>Genome sequence of aromatic hydrocarbons-degrading Sphingobium chungbukense DJ77.</title>
        <authorList>
            <person name="Kim Y.-C."/>
            <person name="Chae J.-C."/>
        </authorList>
    </citation>
    <scope>NUCLEOTIDE SEQUENCE [LARGE SCALE GENOMIC DNA]</scope>
    <source>
        <strain evidence="5 6">DJ77</strain>
    </source>
</reference>
<dbReference type="EMBL" id="LBIC01000005">
    <property type="protein sequence ID" value="KKW91915.1"/>
    <property type="molecule type" value="Genomic_DNA"/>
</dbReference>
<comment type="catalytic activity">
    <reaction evidence="3">
        <text>2,5-dichlorocyclohexa-2,5-dien-1,4-diol + NAD(+) = 2,5-dichlorohydroquinone + NADH + H(+)</text>
        <dbReference type="Rhea" id="RHEA:15741"/>
        <dbReference type="ChEBI" id="CHEBI:15378"/>
        <dbReference type="ChEBI" id="CHEBI:27545"/>
        <dbReference type="ChEBI" id="CHEBI:28975"/>
        <dbReference type="ChEBI" id="CHEBI:57540"/>
        <dbReference type="ChEBI" id="CHEBI:57945"/>
    </reaction>
</comment>
<dbReference type="PANTHER" id="PTHR45024">
    <property type="entry name" value="DEHYDROGENASES, SHORT CHAIN"/>
    <property type="match status" value="1"/>
</dbReference>
<dbReference type="Gene3D" id="3.40.50.720">
    <property type="entry name" value="NAD(P)-binding Rossmann-like Domain"/>
    <property type="match status" value="1"/>
</dbReference>
<name>A0A0M3AQ07_9SPHN</name>
<protein>
    <submittedName>
        <fullName evidence="5">Short-chain dehydrogenase</fullName>
    </submittedName>
</protein>